<dbReference type="GO" id="GO:0008360">
    <property type="term" value="P:regulation of cell shape"/>
    <property type="evidence" value="ECO:0007669"/>
    <property type="project" value="UniProtKB-UniRule"/>
</dbReference>
<feature type="active site" description="Nucleophile" evidence="6">
    <location>
        <position position="456"/>
    </location>
</feature>
<evidence type="ECO:0000256" key="5">
    <source>
        <dbReference type="ARBA" id="ARBA00023316"/>
    </source>
</evidence>
<keyword evidence="4 6" id="KW-0573">Peptidoglycan synthesis</keyword>
<dbReference type="GO" id="GO:0005576">
    <property type="term" value="C:extracellular region"/>
    <property type="evidence" value="ECO:0007669"/>
    <property type="project" value="TreeGrafter"/>
</dbReference>
<dbReference type="AlphaFoldDB" id="A0A923NHT8"/>
<name>A0A923NHT8_9FIRM</name>
<organism evidence="8 9">
    <name type="scientific">Zhenpiania hominis</name>
    <dbReference type="NCBI Taxonomy" id="2763644"/>
    <lineage>
        <taxon>Bacteria</taxon>
        <taxon>Bacillati</taxon>
        <taxon>Bacillota</taxon>
        <taxon>Clostridia</taxon>
        <taxon>Peptostreptococcales</taxon>
        <taxon>Anaerovoracaceae</taxon>
        <taxon>Zhenpiania</taxon>
    </lineage>
</organism>
<dbReference type="GO" id="GO:0071972">
    <property type="term" value="F:peptidoglycan L,D-transpeptidase activity"/>
    <property type="evidence" value="ECO:0007669"/>
    <property type="project" value="TreeGrafter"/>
</dbReference>
<evidence type="ECO:0000256" key="4">
    <source>
        <dbReference type="ARBA" id="ARBA00022984"/>
    </source>
</evidence>
<dbReference type="SUPFAM" id="SSF143985">
    <property type="entry name" value="L,D-transpeptidase pre-catalytic domain-like"/>
    <property type="match status" value="1"/>
</dbReference>
<dbReference type="EMBL" id="JACRYT010000003">
    <property type="protein sequence ID" value="MBC6679293.1"/>
    <property type="molecule type" value="Genomic_DNA"/>
</dbReference>
<dbReference type="InterPro" id="IPR038063">
    <property type="entry name" value="Transpep_catalytic_dom"/>
</dbReference>
<dbReference type="GO" id="GO:0018104">
    <property type="term" value="P:peptidoglycan-protein cross-linking"/>
    <property type="evidence" value="ECO:0007669"/>
    <property type="project" value="TreeGrafter"/>
</dbReference>
<dbReference type="Proteomes" id="UP000602647">
    <property type="component" value="Unassembled WGS sequence"/>
</dbReference>
<evidence type="ECO:0000313" key="9">
    <source>
        <dbReference type="Proteomes" id="UP000602647"/>
    </source>
</evidence>
<dbReference type="Pfam" id="PF03734">
    <property type="entry name" value="YkuD"/>
    <property type="match status" value="1"/>
</dbReference>
<comment type="pathway">
    <text evidence="1 6">Cell wall biogenesis; peptidoglycan biosynthesis.</text>
</comment>
<feature type="active site" description="Proton donor/acceptor" evidence="6">
    <location>
        <position position="435"/>
    </location>
</feature>
<dbReference type="Gene3D" id="3.10.20.800">
    <property type="match status" value="1"/>
</dbReference>
<evidence type="ECO:0000259" key="7">
    <source>
        <dbReference type="PROSITE" id="PS52029"/>
    </source>
</evidence>
<dbReference type="RefSeq" id="WP_187302388.1">
    <property type="nucleotide sequence ID" value="NZ_JACRYT010000003.1"/>
</dbReference>
<dbReference type="InterPro" id="IPR022029">
    <property type="entry name" value="YoaR-like_PG-bd"/>
</dbReference>
<keyword evidence="2" id="KW-0808">Transferase</keyword>
<evidence type="ECO:0000256" key="3">
    <source>
        <dbReference type="ARBA" id="ARBA00022960"/>
    </source>
</evidence>
<comment type="caution">
    <text evidence="8">The sequence shown here is derived from an EMBL/GenBank/DDBJ whole genome shotgun (WGS) entry which is preliminary data.</text>
</comment>
<dbReference type="SUPFAM" id="SSF141523">
    <property type="entry name" value="L,D-transpeptidase catalytic domain-like"/>
    <property type="match status" value="1"/>
</dbReference>
<dbReference type="Gene3D" id="2.40.440.10">
    <property type="entry name" value="L,D-transpeptidase catalytic domain-like"/>
    <property type="match status" value="1"/>
</dbReference>
<feature type="domain" description="L,D-TPase catalytic" evidence="7">
    <location>
        <begin position="357"/>
        <end position="481"/>
    </location>
</feature>
<proteinExistence type="predicted"/>
<accession>A0A923NHT8</accession>
<evidence type="ECO:0000256" key="6">
    <source>
        <dbReference type="PROSITE-ProRule" id="PRU01373"/>
    </source>
</evidence>
<gene>
    <name evidence="8" type="ORF">H9L42_05560</name>
</gene>
<dbReference type="InterPro" id="IPR038054">
    <property type="entry name" value="LD_TPept-like_central_sf"/>
</dbReference>
<dbReference type="GO" id="GO:0016740">
    <property type="term" value="F:transferase activity"/>
    <property type="evidence" value="ECO:0007669"/>
    <property type="project" value="UniProtKB-KW"/>
</dbReference>
<dbReference type="Pfam" id="PF12229">
    <property type="entry name" value="PG_binding_4"/>
    <property type="match status" value="2"/>
</dbReference>
<keyword evidence="9" id="KW-1185">Reference proteome</keyword>
<dbReference type="InterPro" id="IPR005490">
    <property type="entry name" value="LD_TPept_cat_dom"/>
</dbReference>
<sequence>MKKILIPIIIVLCLAGGGYALWHTLQANVFSTDQLPSNSIINGVDCSDLSPEQAAEKLAEEWNSRTFSFTKDNSTLGTIDNLNFTYDIEKSLKTIKEDHFVSAALNYLFKRDFEADLNMKVEKVNKGFRKSLRQADYLQETPVTKTKNASIDLSTNEFKIIPEVYGNNIDYDKLTEKISSLVAQGQFSLEYTASDFYKQPEITSDSEEIKELQNVYKEYLDSKVTYQFGSQEVKIPAEDLEKMYNFEFIDSVSTDADGSEKKSEKELKVTVNEDAVREYVEGLAREYNTLGMTRTFTSLSGNKISVSGGDYGYAISMDNETEQLIKDLESGKEVKREPKWLMTGFTEYSQTDDIGDTYVEISISKQHLWYFKDGKKIVDCDVVTGNQNQYDTPKGTYGLTYKERDAVLKGSNADGSSYESPVSYWMPFYGNYGMHDAPWRSSFGGTIYQGGGSHGCVNMPVASAKKLFNNLANQGVPIIVY</sequence>
<dbReference type="PANTHER" id="PTHR30582:SF33">
    <property type="entry name" value="EXPORTED PROTEIN"/>
    <property type="match status" value="1"/>
</dbReference>
<dbReference type="PANTHER" id="PTHR30582">
    <property type="entry name" value="L,D-TRANSPEPTIDASE"/>
    <property type="match status" value="1"/>
</dbReference>
<evidence type="ECO:0000256" key="1">
    <source>
        <dbReference type="ARBA" id="ARBA00004752"/>
    </source>
</evidence>
<dbReference type="GO" id="GO:0071555">
    <property type="term" value="P:cell wall organization"/>
    <property type="evidence" value="ECO:0007669"/>
    <property type="project" value="UniProtKB-UniRule"/>
</dbReference>
<keyword evidence="5 6" id="KW-0961">Cell wall biogenesis/degradation</keyword>
<dbReference type="CDD" id="cd16913">
    <property type="entry name" value="YkuD_like"/>
    <property type="match status" value="1"/>
</dbReference>
<dbReference type="PROSITE" id="PS52029">
    <property type="entry name" value="LD_TPASE"/>
    <property type="match status" value="1"/>
</dbReference>
<protein>
    <submittedName>
        <fullName evidence="8">Peptidoglycan binding domain-containing protein</fullName>
    </submittedName>
</protein>
<dbReference type="InterPro" id="IPR050979">
    <property type="entry name" value="LD-transpeptidase"/>
</dbReference>
<evidence type="ECO:0000256" key="2">
    <source>
        <dbReference type="ARBA" id="ARBA00022679"/>
    </source>
</evidence>
<reference evidence="8" key="1">
    <citation type="submission" date="2020-08" db="EMBL/GenBank/DDBJ databases">
        <title>Genome public.</title>
        <authorList>
            <person name="Liu C."/>
            <person name="Sun Q."/>
        </authorList>
    </citation>
    <scope>NUCLEOTIDE SEQUENCE</scope>
    <source>
        <strain evidence="8">BX12</strain>
    </source>
</reference>
<evidence type="ECO:0000313" key="8">
    <source>
        <dbReference type="EMBL" id="MBC6679293.1"/>
    </source>
</evidence>
<keyword evidence="3 6" id="KW-0133">Cell shape</keyword>